<keyword evidence="3" id="KW-1185">Reference proteome</keyword>
<feature type="region of interest" description="Disordered" evidence="1">
    <location>
        <begin position="24"/>
        <end position="122"/>
    </location>
</feature>
<sequence>MMKSPQTALTTHTEPACQNCLKALNGPVERISKTPVDKATSKKQNPRSQSDLRRTKQGSTGSRKRRPEAVPYPSSQRQGWEPVTESATAPRNEPPRPFQRSNNYKNTGWKRCRKLKRLNKIE</sequence>
<dbReference type="Proteomes" id="UP000499080">
    <property type="component" value="Unassembled WGS sequence"/>
</dbReference>
<dbReference type="EMBL" id="BGPR01002806">
    <property type="protein sequence ID" value="GBM79191.1"/>
    <property type="molecule type" value="Genomic_DNA"/>
</dbReference>
<feature type="compositionally biased region" description="Basic residues" evidence="1">
    <location>
        <begin position="108"/>
        <end position="122"/>
    </location>
</feature>
<evidence type="ECO:0000313" key="3">
    <source>
        <dbReference type="Proteomes" id="UP000499080"/>
    </source>
</evidence>
<name>A0A4Y2IMU3_ARAVE</name>
<evidence type="ECO:0000313" key="2">
    <source>
        <dbReference type="EMBL" id="GBM79191.1"/>
    </source>
</evidence>
<feature type="compositionally biased region" description="Basic and acidic residues" evidence="1">
    <location>
        <begin position="30"/>
        <end position="40"/>
    </location>
</feature>
<organism evidence="2 3">
    <name type="scientific">Araneus ventricosus</name>
    <name type="common">Orbweaver spider</name>
    <name type="synonym">Epeira ventricosa</name>
    <dbReference type="NCBI Taxonomy" id="182803"/>
    <lineage>
        <taxon>Eukaryota</taxon>
        <taxon>Metazoa</taxon>
        <taxon>Ecdysozoa</taxon>
        <taxon>Arthropoda</taxon>
        <taxon>Chelicerata</taxon>
        <taxon>Arachnida</taxon>
        <taxon>Araneae</taxon>
        <taxon>Araneomorphae</taxon>
        <taxon>Entelegynae</taxon>
        <taxon>Araneoidea</taxon>
        <taxon>Araneidae</taxon>
        <taxon>Araneus</taxon>
    </lineage>
</organism>
<comment type="caution">
    <text evidence="2">The sequence shown here is derived from an EMBL/GenBank/DDBJ whole genome shotgun (WGS) entry which is preliminary data.</text>
</comment>
<reference evidence="2 3" key="1">
    <citation type="journal article" date="2019" name="Sci. Rep.">
        <title>Orb-weaving spider Araneus ventricosus genome elucidates the spidroin gene catalogue.</title>
        <authorList>
            <person name="Kono N."/>
            <person name="Nakamura H."/>
            <person name="Ohtoshi R."/>
            <person name="Moran D.A.P."/>
            <person name="Shinohara A."/>
            <person name="Yoshida Y."/>
            <person name="Fujiwara M."/>
            <person name="Mori M."/>
            <person name="Tomita M."/>
            <person name="Arakawa K."/>
        </authorList>
    </citation>
    <scope>NUCLEOTIDE SEQUENCE [LARGE SCALE GENOMIC DNA]</scope>
</reference>
<accession>A0A4Y2IMU3</accession>
<protein>
    <submittedName>
        <fullName evidence="2">Uncharacterized protein</fullName>
    </submittedName>
</protein>
<evidence type="ECO:0000256" key="1">
    <source>
        <dbReference type="SAM" id="MobiDB-lite"/>
    </source>
</evidence>
<proteinExistence type="predicted"/>
<dbReference type="AlphaFoldDB" id="A0A4Y2IMU3"/>
<gene>
    <name evidence="2" type="ORF">AVEN_209520_1</name>
</gene>